<reference evidence="7" key="3">
    <citation type="submission" date="2025-09" db="UniProtKB">
        <authorList>
            <consortium name="Ensembl"/>
        </authorList>
    </citation>
    <scope>IDENTIFICATION</scope>
</reference>
<dbReference type="InterPro" id="IPR051051">
    <property type="entry name" value="E3_ubiq-ligase_TRIM/RNF"/>
</dbReference>
<keyword evidence="3" id="KW-0862">Zinc</keyword>
<evidence type="ECO:0000256" key="1">
    <source>
        <dbReference type="ARBA" id="ARBA00022723"/>
    </source>
</evidence>
<dbReference type="AlphaFoldDB" id="A0A4W5KHY4"/>
<dbReference type="SUPFAM" id="SSF57850">
    <property type="entry name" value="RING/U-box"/>
    <property type="match status" value="1"/>
</dbReference>
<dbReference type="STRING" id="62062.ENSHHUP00000015887"/>
<evidence type="ECO:0000256" key="2">
    <source>
        <dbReference type="ARBA" id="ARBA00022771"/>
    </source>
</evidence>
<proteinExistence type="predicted"/>
<dbReference type="PANTHER" id="PTHR25465">
    <property type="entry name" value="B-BOX DOMAIN CONTAINING"/>
    <property type="match status" value="1"/>
</dbReference>
<feature type="domain" description="RING-type" evidence="6">
    <location>
        <begin position="23"/>
        <end position="66"/>
    </location>
</feature>
<evidence type="ECO:0000313" key="8">
    <source>
        <dbReference type="Proteomes" id="UP000314982"/>
    </source>
</evidence>
<name>A0A4W5KHY4_9TELE</name>
<dbReference type="PROSITE" id="PS50089">
    <property type="entry name" value="ZF_RING_2"/>
    <property type="match status" value="1"/>
</dbReference>
<reference evidence="7" key="2">
    <citation type="submission" date="2025-08" db="UniProtKB">
        <authorList>
            <consortium name="Ensembl"/>
        </authorList>
    </citation>
    <scope>IDENTIFICATION</scope>
</reference>
<dbReference type="Ensembl" id="ENSHHUT00000016446.1">
    <property type="protein sequence ID" value="ENSHHUP00000015887.1"/>
    <property type="gene ID" value="ENSHHUG00000009883.1"/>
</dbReference>
<dbReference type="SMART" id="SM00184">
    <property type="entry name" value="RING"/>
    <property type="match status" value="1"/>
</dbReference>
<keyword evidence="2 4" id="KW-0863">Zinc-finger</keyword>
<evidence type="ECO:0000256" key="3">
    <source>
        <dbReference type="ARBA" id="ARBA00022833"/>
    </source>
</evidence>
<evidence type="ECO:0000259" key="6">
    <source>
        <dbReference type="PROSITE" id="PS50089"/>
    </source>
</evidence>
<dbReference type="PANTHER" id="PTHR25465:SF14">
    <property type="entry name" value="E3 UBIQUITIN-PROTEIN LIGASE TRIM65"/>
    <property type="match status" value="1"/>
</dbReference>
<sequence>MFNALCQLCTGNKVNRLKDQSRCAVCEQGLSDPVSITCGHRFCRQCITRYWEQPVPSGHYGCPQCRKRFRTRPVLLQPTEPSDEAGGSENSKTIAHSH</sequence>
<evidence type="ECO:0000256" key="4">
    <source>
        <dbReference type="PROSITE-ProRule" id="PRU00175"/>
    </source>
</evidence>
<dbReference type="Gene3D" id="3.30.40.10">
    <property type="entry name" value="Zinc/RING finger domain, C3HC4 (zinc finger)"/>
    <property type="match status" value="1"/>
</dbReference>
<dbReference type="Proteomes" id="UP000314982">
    <property type="component" value="Unassembled WGS sequence"/>
</dbReference>
<dbReference type="Pfam" id="PF15227">
    <property type="entry name" value="zf-C3HC4_4"/>
    <property type="match status" value="1"/>
</dbReference>
<reference evidence="8" key="1">
    <citation type="submission" date="2018-06" db="EMBL/GenBank/DDBJ databases">
        <title>Genome assembly of Danube salmon.</title>
        <authorList>
            <person name="Macqueen D.J."/>
            <person name="Gundappa M.K."/>
        </authorList>
    </citation>
    <scope>NUCLEOTIDE SEQUENCE [LARGE SCALE GENOMIC DNA]</scope>
</reference>
<keyword evidence="1" id="KW-0479">Metal-binding</keyword>
<dbReference type="GeneTree" id="ENSGT00970000194957"/>
<evidence type="ECO:0000256" key="5">
    <source>
        <dbReference type="SAM" id="MobiDB-lite"/>
    </source>
</evidence>
<dbReference type="InterPro" id="IPR013083">
    <property type="entry name" value="Znf_RING/FYVE/PHD"/>
</dbReference>
<accession>A0A4W5KHY4</accession>
<dbReference type="PROSITE" id="PS00518">
    <property type="entry name" value="ZF_RING_1"/>
    <property type="match status" value="1"/>
</dbReference>
<organism evidence="7 8">
    <name type="scientific">Hucho hucho</name>
    <name type="common">huchen</name>
    <dbReference type="NCBI Taxonomy" id="62062"/>
    <lineage>
        <taxon>Eukaryota</taxon>
        <taxon>Metazoa</taxon>
        <taxon>Chordata</taxon>
        <taxon>Craniata</taxon>
        <taxon>Vertebrata</taxon>
        <taxon>Euteleostomi</taxon>
        <taxon>Actinopterygii</taxon>
        <taxon>Neopterygii</taxon>
        <taxon>Teleostei</taxon>
        <taxon>Protacanthopterygii</taxon>
        <taxon>Salmoniformes</taxon>
        <taxon>Salmonidae</taxon>
        <taxon>Salmoninae</taxon>
        <taxon>Hucho</taxon>
    </lineage>
</organism>
<dbReference type="InterPro" id="IPR001841">
    <property type="entry name" value="Znf_RING"/>
</dbReference>
<feature type="region of interest" description="Disordered" evidence="5">
    <location>
        <begin position="76"/>
        <end position="98"/>
    </location>
</feature>
<feature type="compositionally biased region" description="Polar residues" evidence="5">
    <location>
        <begin position="88"/>
        <end position="98"/>
    </location>
</feature>
<keyword evidence="8" id="KW-1185">Reference proteome</keyword>
<dbReference type="InterPro" id="IPR017907">
    <property type="entry name" value="Znf_RING_CS"/>
</dbReference>
<protein>
    <recommendedName>
        <fullName evidence="6">RING-type domain-containing protein</fullName>
    </recommendedName>
</protein>
<dbReference type="GO" id="GO:0008270">
    <property type="term" value="F:zinc ion binding"/>
    <property type="evidence" value="ECO:0007669"/>
    <property type="project" value="UniProtKB-KW"/>
</dbReference>
<evidence type="ECO:0000313" key="7">
    <source>
        <dbReference type="Ensembl" id="ENSHHUP00000015887.1"/>
    </source>
</evidence>